<feature type="region of interest" description="Disordered" evidence="1">
    <location>
        <begin position="815"/>
        <end position="1621"/>
    </location>
</feature>
<sequence length="1621" mass="176285">MEEATSKSTAIVIVLFRHLYGLIDEIDALQKKVLIHGAACSFLNDCAKAQLNILEDIHASYPLRAICAGRKSLEGITANLRMAVYHVHQCGLVTQALGLVLSRKHNLQCMERVCRLWAKSLRGLIEEVVSTASNPTPRSHECGADAGHRASDCQELLGPPHVPSDLPERSKALYKALQKKSLKLDENDEMLMQVHPESEVDVGDGGTSPSYALGMVLADGSRSVTGEMIDLNKFFKEFENVEWFQGVISEVILKFTLDMDKHIDVGEQLHNLWEELEVAKALPNRDRAFLIGKVICKLLADELDVGFSPNEKGLQRDHDGRGLFCTKRVLSWQSQSAMQIAEELVSKDSTAVEHVDGVRITGEQQSVGSEINACGVGWHLLGQKTLREEAEVIDKVIQLVAAAIDIGLKSRGSSTPINIPSASSFASQKIPHPPDAFICPLTLKTIKHPVVLETGVSYEKEAITEHVRRYPTCPASKKELVNPDLMIPNTSLEGLIRKWEAHCSHVDMAVSASTGQSLPRLKKTWKCTDCDFCRCCPDPHIESQDGHLLSSRGHLWNSMEASTISKEHLFGSMIRVFLDTTVTLDVAQELQKAIVSLKKNSHAELDVGDSALKSTFQDSPSSSPRSDLRRSDPMLGMPSNQMVVADGEPGGLHEANTNCRTGLGDGGPASMVLEPGYHKNVAPECPERRAGSPVVCERLPHVQSLSSGTLTGTGGPVAALPQQLSCTDSDSKADDDNGFRRVGSETYPGECSAAVHGKSQQSDTKVSKSLPPSTAQPQPAGSSRSSMEIKTAESDQSLLRPPRLSVCPRDFADVEDQQQKLARTDSDSKEEDGNGCCRVDSGTHPGEFSAGVHGKSQQSDIKVSTPSSPSTAQPQPRGSTSSSMEMETAESDQSGLPLPRLLGSPSHSADLENQPIKASVGVEAQPNQGCLRQSVDREPSSRESSPSPLPHADQPTGIQDQPMQNCRRQSVHWPPADVERSGPPAPHPDEPPVLPGSGKQQPGRPIRSFTESERPSSDQVQFQQRHLSGFPCHSDDREDHETMPRPMLVTAAGVRERQSVHRPSSDMKSSPHSSSLSIQPSEVAPPGMQHQAWQQPERTSSPTRETDTTGRGQQWSLSPEYRRSTANSPIRETDTAGRGPPECPSLFSEVECQRTRPISKPFHGRPSRMESTPLSHSHGDQRPGGSSSGSVKHADQQPGRPTTRVRLGHSIEDEARAQMLTTDSMPDYPADSVSGGSDQSDDADDVPVADPVDSSMLGESSRGRDSIRRTSRSRTGHCFPVDDDGARGTDPRYSRERSACVIPSCDSGNLHGRRPSREDQESHLEQSPSQRMNGEGHESDGSSDVHQWGQTGRGHRQSNWHGQESRPQLSSPRSTSSCPERMAHMGQGWLDPQDEGIAQRPAKYRESGGSRSSHSRHHSLGAYDVDAGNYRESSDGGHRGWEVPPPSRSHLRPHSHDQLQQPDHDAAISRNRSVSRDGRETAWHSSGSSSDEREADDTASSGRKGRRRSFPLSKHDLYDSEEPGVNKGGPMATVCASPHEGVRQPSVTPFADMSEQGDGHYMGDKPEAQRQSSDSRKAASGEVRSPGARVANRVNVSSGKGEDLNSEQSSPQSLKEKVGLL</sequence>
<dbReference type="Pfam" id="PF04564">
    <property type="entry name" value="U-box"/>
    <property type="match status" value="1"/>
</dbReference>
<feature type="compositionally biased region" description="Polar residues" evidence="1">
    <location>
        <begin position="956"/>
        <end position="968"/>
    </location>
</feature>
<feature type="compositionally biased region" description="Basic and acidic residues" evidence="1">
    <location>
        <begin position="1315"/>
        <end position="1324"/>
    </location>
</feature>
<dbReference type="Gramene" id="GBG75757">
    <property type="protein sequence ID" value="GBG75757"/>
    <property type="gene ID" value="CBR_g21002"/>
</dbReference>
<feature type="compositionally biased region" description="Polar residues" evidence="1">
    <location>
        <begin position="770"/>
        <end position="788"/>
    </location>
</feature>
<feature type="region of interest" description="Disordered" evidence="1">
    <location>
        <begin position="706"/>
        <end position="803"/>
    </location>
</feature>
<feature type="compositionally biased region" description="Polar residues" evidence="1">
    <location>
        <begin position="1017"/>
        <end position="1026"/>
    </location>
</feature>
<name>A0A388L0C2_CHABU</name>
<feature type="compositionally biased region" description="Low complexity" evidence="1">
    <location>
        <begin position="1066"/>
        <end position="1081"/>
    </location>
</feature>
<feature type="compositionally biased region" description="Basic and acidic residues" evidence="1">
    <location>
        <begin position="729"/>
        <end position="743"/>
    </location>
</feature>
<keyword evidence="4" id="KW-1185">Reference proteome</keyword>
<feature type="compositionally biased region" description="Polar residues" evidence="1">
    <location>
        <begin position="1359"/>
        <end position="1378"/>
    </location>
</feature>
<evidence type="ECO:0000313" key="3">
    <source>
        <dbReference type="EMBL" id="GBG75757.1"/>
    </source>
</evidence>
<feature type="compositionally biased region" description="Basic and acidic residues" evidence="1">
    <location>
        <begin position="1454"/>
        <end position="1467"/>
    </location>
</feature>
<protein>
    <recommendedName>
        <fullName evidence="2">U-box domain-containing protein</fullName>
    </recommendedName>
</protein>
<gene>
    <name evidence="3" type="ORF">CBR_g21002</name>
</gene>
<accession>A0A388L0C2</accession>
<evidence type="ECO:0000256" key="1">
    <source>
        <dbReference type="SAM" id="MobiDB-lite"/>
    </source>
</evidence>
<dbReference type="InterPro" id="IPR045185">
    <property type="entry name" value="PUB22/23/24-like"/>
</dbReference>
<feature type="compositionally biased region" description="Basic and acidic residues" evidence="1">
    <location>
        <begin position="1284"/>
        <end position="1298"/>
    </location>
</feature>
<dbReference type="EMBL" id="BFEA01000230">
    <property type="protein sequence ID" value="GBG75757.1"/>
    <property type="molecule type" value="Genomic_DNA"/>
</dbReference>
<dbReference type="InterPro" id="IPR013083">
    <property type="entry name" value="Znf_RING/FYVE/PHD"/>
</dbReference>
<dbReference type="GO" id="GO:0016567">
    <property type="term" value="P:protein ubiquitination"/>
    <property type="evidence" value="ECO:0007669"/>
    <property type="project" value="UniProtKB-UniPathway"/>
</dbReference>
<comment type="caution">
    <text evidence="3">The sequence shown here is derived from an EMBL/GenBank/DDBJ whole genome shotgun (WGS) entry which is preliminary data.</text>
</comment>
<feature type="compositionally biased region" description="Low complexity" evidence="1">
    <location>
        <begin position="894"/>
        <end position="908"/>
    </location>
</feature>
<feature type="compositionally biased region" description="Basic and acidic residues" evidence="1">
    <location>
        <begin position="1557"/>
        <end position="1579"/>
    </location>
</feature>
<dbReference type="InterPro" id="IPR003613">
    <property type="entry name" value="Ubox_domain"/>
</dbReference>
<feature type="compositionally biased region" description="Pro residues" evidence="1">
    <location>
        <begin position="983"/>
        <end position="994"/>
    </location>
</feature>
<dbReference type="GO" id="GO:0061630">
    <property type="term" value="F:ubiquitin protein ligase activity"/>
    <property type="evidence" value="ECO:0007669"/>
    <property type="project" value="InterPro"/>
</dbReference>
<feature type="domain" description="U-box" evidence="2">
    <location>
        <begin position="432"/>
        <end position="506"/>
    </location>
</feature>
<feature type="compositionally biased region" description="Polar residues" evidence="1">
    <location>
        <begin position="1091"/>
        <end position="1117"/>
    </location>
</feature>
<dbReference type="PANTHER" id="PTHR22849">
    <property type="entry name" value="WDSAM1 PROTEIN"/>
    <property type="match status" value="1"/>
</dbReference>
<dbReference type="Proteomes" id="UP000265515">
    <property type="component" value="Unassembled WGS sequence"/>
</dbReference>
<feature type="compositionally biased region" description="Basic and acidic residues" evidence="1">
    <location>
        <begin position="1432"/>
        <end position="1441"/>
    </location>
</feature>
<feature type="compositionally biased region" description="Basic and acidic residues" evidence="1">
    <location>
        <begin position="1054"/>
        <end position="1065"/>
    </location>
</feature>
<reference evidence="3 4" key="1">
    <citation type="journal article" date="2018" name="Cell">
        <title>The Chara Genome: Secondary Complexity and Implications for Plant Terrestrialization.</title>
        <authorList>
            <person name="Nishiyama T."/>
            <person name="Sakayama H."/>
            <person name="Vries J.D."/>
            <person name="Buschmann H."/>
            <person name="Saint-Marcoux D."/>
            <person name="Ullrich K.K."/>
            <person name="Haas F.B."/>
            <person name="Vanderstraeten L."/>
            <person name="Becker D."/>
            <person name="Lang D."/>
            <person name="Vosolsobe S."/>
            <person name="Rombauts S."/>
            <person name="Wilhelmsson P.K.I."/>
            <person name="Janitza P."/>
            <person name="Kern R."/>
            <person name="Heyl A."/>
            <person name="Rumpler F."/>
            <person name="Villalobos L.I.A.C."/>
            <person name="Clay J.M."/>
            <person name="Skokan R."/>
            <person name="Toyoda A."/>
            <person name="Suzuki Y."/>
            <person name="Kagoshima H."/>
            <person name="Schijlen E."/>
            <person name="Tajeshwar N."/>
            <person name="Catarino B."/>
            <person name="Hetherington A.J."/>
            <person name="Saltykova A."/>
            <person name="Bonnot C."/>
            <person name="Breuninger H."/>
            <person name="Symeonidi A."/>
            <person name="Radhakrishnan G.V."/>
            <person name="Van Nieuwerburgh F."/>
            <person name="Deforce D."/>
            <person name="Chang C."/>
            <person name="Karol K.G."/>
            <person name="Hedrich R."/>
            <person name="Ulvskov P."/>
            <person name="Glockner G."/>
            <person name="Delwiche C.F."/>
            <person name="Petrasek J."/>
            <person name="Van de Peer Y."/>
            <person name="Friml J."/>
            <person name="Beilby M."/>
            <person name="Dolan L."/>
            <person name="Kohara Y."/>
            <person name="Sugano S."/>
            <person name="Fujiyama A."/>
            <person name="Delaux P.-M."/>
            <person name="Quint M."/>
            <person name="TheiBen G."/>
            <person name="Hagemann M."/>
            <person name="Harholt J."/>
            <person name="Dunand C."/>
            <person name="Zachgo S."/>
            <person name="Langdale J."/>
            <person name="Maumus F."/>
            <person name="Straeten D.V.D."/>
            <person name="Gould S.B."/>
            <person name="Rensing S.A."/>
        </authorList>
    </citation>
    <scope>NUCLEOTIDE SEQUENCE [LARGE SCALE GENOMIC DNA]</scope>
    <source>
        <strain evidence="3 4">S276</strain>
    </source>
</reference>
<proteinExistence type="predicted"/>
<feature type="compositionally biased region" description="Low complexity" evidence="1">
    <location>
        <begin position="864"/>
        <end position="886"/>
    </location>
</feature>
<dbReference type="Gene3D" id="3.30.40.10">
    <property type="entry name" value="Zinc/RING finger domain, C3HC4 (zinc finger)"/>
    <property type="match status" value="1"/>
</dbReference>
<feature type="region of interest" description="Disordered" evidence="1">
    <location>
        <begin position="610"/>
        <end position="675"/>
    </location>
</feature>
<dbReference type="SMART" id="SM00504">
    <property type="entry name" value="Ubox"/>
    <property type="match status" value="1"/>
</dbReference>
<organism evidence="3 4">
    <name type="scientific">Chara braunii</name>
    <name type="common">Braun's stonewort</name>
    <dbReference type="NCBI Taxonomy" id="69332"/>
    <lineage>
        <taxon>Eukaryota</taxon>
        <taxon>Viridiplantae</taxon>
        <taxon>Streptophyta</taxon>
        <taxon>Charophyceae</taxon>
        <taxon>Charales</taxon>
        <taxon>Characeae</taxon>
        <taxon>Chara</taxon>
    </lineage>
</organism>
<dbReference type="PROSITE" id="PS51698">
    <property type="entry name" value="U_BOX"/>
    <property type="match status" value="1"/>
</dbReference>
<evidence type="ECO:0000313" key="4">
    <source>
        <dbReference type="Proteomes" id="UP000265515"/>
    </source>
</evidence>
<dbReference type="SUPFAM" id="SSF57850">
    <property type="entry name" value="RING/U-box"/>
    <property type="match status" value="1"/>
</dbReference>
<dbReference type="PANTHER" id="PTHR22849:SF164">
    <property type="entry name" value="U-BOX DOMAIN-CONTAINING PROTEIN"/>
    <property type="match status" value="1"/>
</dbReference>
<dbReference type="STRING" id="69332.A0A388L0C2"/>
<feature type="compositionally biased region" description="Basic and acidic residues" evidence="1">
    <location>
        <begin position="1033"/>
        <end position="1043"/>
    </location>
</feature>
<dbReference type="UniPathway" id="UPA00143"/>
<evidence type="ECO:0000259" key="2">
    <source>
        <dbReference type="PROSITE" id="PS51698"/>
    </source>
</evidence>